<organism evidence="1 2">
    <name type="scientific">Granulosicoccus antarcticus IMCC3135</name>
    <dbReference type="NCBI Taxonomy" id="1192854"/>
    <lineage>
        <taxon>Bacteria</taxon>
        <taxon>Pseudomonadati</taxon>
        <taxon>Pseudomonadota</taxon>
        <taxon>Gammaproteobacteria</taxon>
        <taxon>Chromatiales</taxon>
        <taxon>Granulosicoccaceae</taxon>
        <taxon>Granulosicoccus</taxon>
    </lineage>
</organism>
<accession>A0A2Z2NJD2</accession>
<evidence type="ECO:0008006" key="3">
    <source>
        <dbReference type="Google" id="ProtNLM"/>
    </source>
</evidence>
<reference evidence="1 2" key="1">
    <citation type="submission" date="2016-12" db="EMBL/GenBank/DDBJ databases">
        <authorList>
            <person name="Song W.-J."/>
            <person name="Kurnit D.M."/>
        </authorList>
    </citation>
    <scope>NUCLEOTIDE SEQUENCE [LARGE SCALE GENOMIC DNA]</scope>
    <source>
        <strain evidence="1 2">IMCC3135</strain>
    </source>
</reference>
<dbReference type="Proteomes" id="UP000250079">
    <property type="component" value="Chromosome"/>
</dbReference>
<dbReference type="AlphaFoldDB" id="A0A2Z2NJD2"/>
<gene>
    <name evidence="1" type="ORF">IMCC3135_06545</name>
</gene>
<protein>
    <recommendedName>
        <fullName evidence="3">DUF4197 domain-containing protein</fullName>
    </recommendedName>
</protein>
<sequence length="244" mass="25697">MSVRVTSLILCGALLGGCASNNPQLADLKAAAESALSGESSSGPLSIDEITRGLKEALTTGSNAVVAQLGKPNGFSDDPIIHIPLPSSLAKARDFASKVGLEGSFDDLELKLNQAAEQATPKAQALFVDAISEMSVDDAKGILSGPDDAATSYFRDKTGSQLQSQMRPIIDQALASVGAVGTFNDLLSKYNNIPLAPKLDADLTGYVTEEGSEGIFHYLAEEEKAIRENPLKRTSEILRRVFGS</sequence>
<evidence type="ECO:0000313" key="1">
    <source>
        <dbReference type="EMBL" id="ASJ71416.1"/>
    </source>
</evidence>
<dbReference type="InterPro" id="IPR025245">
    <property type="entry name" value="DUF4197"/>
</dbReference>
<dbReference type="Pfam" id="PF13852">
    <property type="entry name" value="DUF4197"/>
    <property type="match status" value="1"/>
</dbReference>
<keyword evidence="2" id="KW-1185">Reference proteome</keyword>
<dbReference type="RefSeq" id="WP_088916857.1">
    <property type="nucleotide sequence ID" value="NZ_CP018632.1"/>
</dbReference>
<dbReference type="KEGG" id="gai:IMCC3135_06545"/>
<name>A0A2Z2NJD2_9GAMM</name>
<proteinExistence type="predicted"/>
<dbReference type="PROSITE" id="PS51257">
    <property type="entry name" value="PROKAR_LIPOPROTEIN"/>
    <property type="match status" value="1"/>
</dbReference>
<dbReference type="OrthoDB" id="5292580at2"/>
<dbReference type="EMBL" id="CP018632">
    <property type="protein sequence ID" value="ASJ71416.1"/>
    <property type="molecule type" value="Genomic_DNA"/>
</dbReference>
<evidence type="ECO:0000313" key="2">
    <source>
        <dbReference type="Proteomes" id="UP000250079"/>
    </source>
</evidence>